<dbReference type="EMBL" id="MHIF01000004">
    <property type="protein sequence ID" value="OGY49490.1"/>
    <property type="molecule type" value="Genomic_DNA"/>
</dbReference>
<sequence length="178" mass="20451">MSELLNEIVNELENKLKLIKFPSDFSREAELENYILQNIKDLVKEKINIKDETELNKTVYAHGKTKAEKRLWSASKVFQNVIVFGCSNTGDIFIDLKENGTIYIEIKYSKRRNEKSSSLPGDLQRSIGQALIASLRHSHVICFIVCQNKIQKKANDLSIELQDKLLKNNITIIVRSQN</sequence>
<organism evidence="1 2">
    <name type="scientific">Candidatus Buchananbacteria bacterium RIFCSPHIGHO2_01_FULL_46_12</name>
    <dbReference type="NCBI Taxonomy" id="1797536"/>
    <lineage>
        <taxon>Bacteria</taxon>
        <taxon>Candidatus Buchananiibacteriota</taxon>
    </lineage>
</organism>
<accession>A0A1G1YCP7</accession>
<evidence type="ECO:0000313" key="2">
    <source>
        <dbReference type="Proteomes" id="UP000178432"/>
    </source>
</evidence>
<dbReference type="Proteomes" id="UP000178432">
    <property type="component" value="Unassembled WGS sequence"/>
</dbReference>
<protein>
    <submittedName>
        <fullName evidence="1">Uncharacterized protein</fullName>
    </submittedName>
</protein>
<evidence type="ECO:0000313" key="1">
    <source>
        <dbReference type="EMBL" id="OGY49490.1"/>
    </source>
</evidence>
<comment type="caution">
    <text evidence="1">The sequence shown here is derived from an EMBL/GenBank/DDBJ whole genome shotgun (WGS) entry which is preliminary data.</text>
</comment>
<proteinExistence type="predicted"/>
<name>A0A1G1YCP7_9BACT</name>
<reference evidence="1 2" key="1">
    <citation type="journal article" date="2016" name="Nat. Commun.">
        <title>Thousands of microbial genomes shed light on interconnected biogeochemical processes in an aquifer system.</title>
        <authorList>
            <person name="Anantharaman K."/>
            <person name="Brown C.T."/>
            <person name="Hug L.A."/>
            <person name="Sharon I."/>
            <person name="Castelle C.J."/>
            <person name="Probst A.J."/>
            <person name="Thomas B.C."/>
            <person name="Singh A."/>
            <person name="Wilkins M.J."/>
            <person name="Karaoz U."/>
            <person name="Brodie E.L."/>
            <person name="Williams K.H."/>
            <person name="Hubbard S.S."/>
            <person name="Banfield J.F."/>
        </authorList>
    </citation>
    <scope>NUCLEOTIDE SEQUENCE [LARGE SCALE GENOMIC DNA]</scope>
</reference>
<dbReference type="AlphaFoldDB" id="A0A1G1YCP7"/>
<gene>
    <name evidence="1" type="ORF">A2663_03445</name>
</gene>